<dbReference type="AlphaFoldDB" id="A0A1X7TUJ4"/>
<name>A0A1X7TUJ4_AMPQE</name>
<dbReference type="InParanoid" id="A0A1X7TUJ4"/>
<evidence type="ECO:0000313" key="2">
    <source>
        <dbReference type="EnsemblMetazoa" id="Aqu2.1.18570_001"/>
    </source>
</evidence>
<dbReference type="STRING" id="400682.A0A1X7TUJ4"/>
<reference evidence="2" key="1">
    <citation type="submission" date="2017-05" db="UniProtKB">
        <authorList>
            <consortium name="EnsemblMetazoa"/>
        </authorList>
    </citation>
    <scope>IDENTIFICATION</scope>
</reference>
<protein>
    <recommendedName>
        <fullName evidence="1">Mutator-like transposase domain-containing protein</fullName>
    </recommendedName>
</protein>
<proteinExistence type="predicted"/>
<accession>A0A1X7TUJ4</accession>
<dbReference type="PANTHER" id="PTHR31751">
    <property type="entry name" value="SI:CH211-108C17.2-RELATED-RELATED"/>
    <property type="match status" value="1"/>
</dbReference>
<dbReference type="InterPro" id="IPR049012">
    <property type="entry name" value="Mutator_transp_dom"/>
</dbReference>
<dbReference type="PANTHER" id="PTHR31751:SF42">
    <property type="entry name" value="PROTEIN CBG10204"/>
    <property type="match status" value="1"/>
</dbReference>
<dbReference type="Pfam" id="PF20700">
    <property type="entry name" value="Mutator"/>
    <property type="match status" value="1"/>
</dbReference>
<evidence type="ECO:0000259" key="1">
    <source>
        <dbReference type="Pfam" id="PF20700"/>
    </source>
</evidence>
<dbReference type="OMA" id="WHIAKEW"/>
<sequence length="119" mass="14089">MEKEGCIRGMTFLKKQELDVNVLVTDRHVEITKWMKDHMTGIQHKFDVWHLAKGLQKKLDKLAKKKGSDTIAEWTRSIVNYLYWSIMSTKEDNEDLILEKWVSICNHIHNKHQGHGKLY</sequence>
<feature type="domain" description="Mutator-like transposase" evidence="1">
    <location>
        <begin position="1"/>
        <end position="113"/>
    </location>
</feature>
<dbReference type="EnsemblMetazoa" id="Aqu2.1.18570_001">
    <property type="protein sequence ID" value="Aqu2.1.18570_001"/>
    <property type="gene ID" value="Aqu2.1.18570"/>
</dbReference>
<organism evidence="2">
    <name type="scientific">Amphimedon queenslandica</name>
    <name type="common">Sponge</name>
    <dbReference type="NCBI Taxonomy" id="400682"/>
    <lineage>
        <taxon>Eukaryota</taxon>
        <taxon>Metazoa</taxon>
        <taxon>Porifera</taxon>
        <taxon>Demospongiae</taxon>
        <taxon>Heteroscleromorpha</taxon>
        <taxon>Haplosclerida</taxon>
        <taxon>Niphatidae</taxon>
        <taxon>Amphimedon</taxon>
    </lineage>
</organism>